<organism evidence="3 4">
    <name type="scientific">Apatococcus lobatus</name>
    <dbReference type="NCBI Taxonomy" id="904363"/>
    <lineage>
        <taxon>Eukaryota</taxon>
        <taxon>Viridiplantae</taxon>
        <taxon>Chlorophyta</taxon>
        <taxon>core chlorophytes</taxon>
        <taxon>Trebouxiophyceae</taxon>
        <taxon>Chlorellales</taxon>
        <taxon>Chlorellaceae</taxon>
        <taxon>Apatococcus</taxon>
    </lineage>
</organism>
<gene>
    <name evidence="3" type="ORF">WJX74_010056</name>
</gene>
<dbReference type="PANTHER" id="PTHR37197:SF2">
    <property type="entry name" value="F19K23.17 PROTEIN"/>
    <property type="match status" value="1"/>
</dbReference>
<proteinExistence type="predicted"/>
<comment type="caution">
    <text evidence="3">The sequence shown here is derived from an EMBL/GenBank/DDBJ whole genome shotgun (WGS) entry which is preliminary data.</text>
</comment>
<feature type="region of interest" description="Disordered" evidence="1">
    <location>
        <begin position="1"/>
        <end position="22"/>
    </location>
</feature>
<dbReference type="Proteomes" id="UP001438707">
    <property type="component" value="Unassembled WGS sequence"/>
</dbReference>
<reference evidence="3 4" key="1">
    <citation type="journal article" date="2024" name="Nat. Commun.">
        <title>Phylogenomics reveals the evolutionary origins of lichenization in chlorophyte algae.</title>
        <authorList>
            <person name="Puginier C."/>
            <person name="Libourel C."/>
            <person name="Otte J."/>
            <person name="Skaloud P."/>
            <person name="Haon M."/>
            <person name="Grisel S."/>
            <person name="Petersen M."/>
            <person name="Berrin J.G."/>
            <person name="Delaux P.M."/>
            <person name="Dal Grande F."/>
            <person name="Keller J."/>
        </authorList>
    </citation>
    <scope>NUCLEOTIDE SEQUENCE [LARGE SCALE GENOMIC DNA]</scope>
    <source>
        <strain evidence="3 4">SAG 2145</strain>
    </source>
</reference>
<accession>A0AAW1QCI1</accession>
<dbReference type="InterPro" id="IPR057198">
    <property type="entry name" value="DUF7876"/>
</dbReference>
<dbReference type="PANTHER" id="PTHR37197">
    <property type="entry name" value="F19K23.17 PROTEIN"/>
    <property type="match status" value="1"/>
</dbReference>
<keyword evidence="4" id="KW-1185">Reference proteome</keyword>
<evidence type="ECO:0000313" key="3">
    <source>
        <dbReference type="EMBL" id="KAK9819232.1"/>
    </source>
</evidence>
<evidence type="ECO:0000256" key="1">
    <source>
        <dbReference type="SAM" id="MobiDB-lite"/>
    </source>
</evidence>
<feature type="domain" description="DUF7876" evidence="2">
    <location>
        <begin position="66"/>
        <end position="218"/>
    </location>
</feature>
<evidence type="ECO:0000313" key="4">
    <source>
        <dbReference type="Proteomes" id="UP001438707"/>
    </source>
</evidence>
<protein>
    <recommendedName>
        <fullName evidence="2">DUF7876 domain-containing protein</fullName>
    </recommendedName>
</protein>
<dbReference type="AlphaFoldDB" id="A0AAW1QCI1"/>
<dbReference type="Pfam" id="PF25286">
    <property type="entry name" value="DUF7876"/>
    <property type="match status" value="1"/>
</dbReference>
<name>A0AAW1QCI1_9CHLO</name>
<evidence type="ECO:0000259" key="2">
    <source>
        <dbReference type="Pfam" id="PF25286"/>
    </source>
</evidence>
<dbReference type="EMBL" id="JALJOS010000049">
    <property type="protein sequence ID" value="KAK9819232.1"/>
    <property type="molecule type" value="Genomic_DNA"/>
</dbReference>
<sequence length="220" mass="24463">MQQTSRSLSQLHTSSLKQTANATPCGPIRTPCCRHSRQAEVQRLACRLAASSGAGPTMTASSIVEEFYAVQQPATYNIRYSEALKAFAHSAILAYECGYSEDMMQQELDGLGPQQGRDSTDCTVFLSLVWITIMLSPNKSVRRWVQGAPVSEATLAEWKGFVGMIVDGWFEKRWAWYPINRLQMELSVATGRVERPSVVAEMARIVYTTLETVAPQFPSM</sequence>